<dbReference type="AlphaFoldDB" id="A0A0M7BBD6"/>
<feature type="compositionally biased region" description="Basic and acidic residues" evidence="1">
    <location>
        <begin position="337"/>
        <end position="349"/>
    </location>
</feature>
<dbReference type="Gene3D" id="3.30.420.380">
    <property type="match status" value="1"/>
</dbReference>
<keyword evidence="2" id="KW-1133">Transmembrane helix</keyword>
<accession>A0A0M7BBD6</accession>
<feature type="compositionally biased region" description="Acidic residues" evidence="1">
    <location>
        <begin position="668"/>
        <end position="685"/>
    </location>
</feature>
<feature type="region of interest" description="Disordered" evidence="1">
    <location>
        <begin position="446"/>
        <end position="578"/>
    </location>
</feature>
<dbReference type="SUPFAM" id="SSF53067">
    <property type="entry name" value="Actin-like ATPase domain"/>
    <property type="match status" value="1"/>
</dbReference>
<dbReference type="STRING" id="313367.JSE7799_01291"/>
<dbReference type="RefSeq" id="WP_055662889.1">
    <property type="nucleotide sequence ID" value="NZ_CYPR01000078.1"/>
</dbReference>
<feature type="region of interest" description="Disordered" evidence="1">
    <location>
        <begin position="183"/>
        <end position="400"/>
    </location>
</feature>
<evidence type="ECO:0000256" key="1">
    <source>
        <dbReference type="SAM" id="MobiDB-lite"/>
    </source>
</evidence>
<evidence type="ECO:0000256" key="2">
    <source>
        <dbReference type="SAM" id="Phobius"/>
    </source>
</evidence>
<feature type="compositionally biased region" description="Low complexity" evidence="1">
    <location>
        <begin position="634"/>
        <end position="644"/>
    </location>
</feature>
<feature type="compositionally biased region" description="Pro residues" evidence="1">
    <location>
        <begin position="220"/>
        <end position="230"/>
    </location>
</feature>
<feature type="compositionally biased region" description="Low complexity" evidence="1">
    <location>
        <begin position="735"/>
        <end position="745"/>
    </location>
</feature>
<proteinExistence type="predicted"/>
<sequence length="845" mass="88063">MLPDTVTPRIALDLSLDGISILSRNPDGDGRWTREGVVRLDAPDLDGALARLRTRCAQVAGEDFTSILIVPDSQILYTSLERDDRDPKVTIRALLEGRTPYDVDDLVFDYEQSGDQLQVAVIARETMEEAENFAAEHGFRPVAIVGSPQDEFYSGIPNFGKTSRADELLAGSRLRLDLSRGFARSGAPAPAPLPKAKPAPEPPRPAGTKTDLRVAAPTMPAFPPPAPPPRAKAEEPNVADKPDEEDSPPPGVVPPIDDDAVLGEMISADPAEAVGGFDARTASSASSDPAADPDEAAAIPSPDSPAKPDETVAPPPEQAETATGGTAETPAFSSQRPMRDRVETRDEPTLTRIPARLKEPPLVKPDAPAEDAPDMNADAGTLPEENVERDPTPPAAGARRGGNFRLGLWLTLALLLLLALVGFWAATTETGEIAVWEVADTTLDTPGTDASDAAAPVVPRPTADDEVDASPRPALLPQIDASRPPENDASRPPENDAAVSPMADTTTPPLAAPSQERVEAAEPAPMEEATESVAPLEIVPLDAPDPEATELATIEQDTEANSVEEAPEAGAGESETVAPAARGEVPAVALVDPEVELPGPSVAPADPDALGEAPAPEGYRIISGRPDVMPVPRPEAAAPIAEADAAPETEAEISILSRTRPVPRPEDISVDDETEADEAEADDAAVEAAAAAAAASLVQSAQAAVDDTTSASGLAIARSTRPSVRPAALAQTAVSSSAGAAASVSRSPQTAAPRAEASTQTIRSTGGSVARAATEGNRMRLRQINLIGVYGQPGARRALVRLPNGRYVKVEVGDQLDRGRVLTIGNQELIYQRGGRNVALQMPNG</sequence>
<evidence type="ECO:0000313" key="3">
    <source>
        <dbReference type="EMBL" id="CUH37385.1"/>
    </source>
</evidence>
<feature type="compositionally biased region" description="Basic and acidic residues" evidence="1">
    <location>
        <begin position="231"/>
        <end position="241"/>
    </location>
</feature>
<protein>
    <submittedName>
        <fullName evidence="3">Type II secretory pathway, component PulL</fullName>
    </submittedName>
</protein>
<feature type="compositionally biased region" description="Low complexity" evidence="1">
    <location>
        <begin position="278"/>
        <end position="301"/>
    </location>
</feature>
<feature type="compositionally biased region" description="Polar residues" evidence="1">
    <location>
        <begin position="757"/>
        <end position="767"/>
    </location>
</feature>
<name>A0A0M7BBD6_9RHOB</name>
<feature type="transmembrane region" description="Helical" evidence="2">
    <location>
        <begin position="406"/>
        <end position="426"/>
    </location>
</feature>
<gene>
    <name evidence="3" type="ORF">JSE7799_01291</name>
</gene>
<feature type="region of interest" description="Disordered" evidence="1">
    <location>
        <begin position="735"/>
        <end position="774"/>
    </location>
</feature>
<keyword evidence="2" id="KW-0472">Membrane</keyword>
<keyword evidence="2" id="KW-0812">Transmembrane</keyword>
<evidence type="ECO:0000313" key="4">
    <source>
        <dbReference type="Proteomes" id="UP000049455"/>
    </source>
</evidence>
<reference evidence="3 4" key="1">
    <citation type="submission" date="2015-09" db="EMBL/GenBank/DDBJ databases">
        <authorList>
            <person name="Jackson K.R."/>
            <person name="Lunt B.L."/>
            <person name="Fisher J.N.B."/>
            <person name="Gardner A.V."/>
            <person name="Bailey M.E."/>
            <person name="Deus L.M."/>
            <person name="Earl A.S."/>
            <person name="Gibby P.D."/>
            <person name="Hartmann K.A."/>
            <person name="Liu J.E."/>
            <person name="Manci A.M."/>
            <person name="Nielsen D.A."/>
            <person name="Solomon M.B."/>
            <person name="Breakwell D.P."/>
            <person name="Burnett S.H."/>
            <person name="Grose J.H."/>
        </authorList>
    </citation>
    <scope>NUCLEOTIDE SEQUENCE [LARGE SCALE GENOMIC DNA]</scope>
    <source>
        <strain evidence="3 4">CECT 7799</strain>
    </source>
</reference>
<dbReference type="InterPro" id="IPR043129">
    <property type="entry name" value="ATPase_NBD"/>
</dbReference>
<keyword evidence="4" id="KW-1185">Reference proteome</keyword>
<feature type="compositionally biased region" description="Low complexity" evidence="1">
    <location>
        <begin position="319"/>
        <end position="331"/>
    </location>
</feature>
<feature type="region of interest" description="Disordered" evidence="1">
    <location>
        <begin position="596"/>
        <end position="685"/>
    </location>
</feature>
<dbReference type="Proteomes" id="UP000049455">
    <property type="component" value="Unassembled WGS sequence"/>
</dbReference>
<feature type="compositionally biased region" description="Pro residues" evidence="1">
    <location>
        <begin position="189"/>
        <end position="205"/>
    </location>
</feature>
<dbReference type="EMBL" id="CYPR01000078">
    <property type="protein sequence ID" value="CUH37385.1"/>
    <property type="molecule type" value="Genomic_DNA"/>
</dbReference>
<feature type="compositionally biased region" description="Basic and acidic residues" evidence="1">
    <location>
        <begin position="483"/>
        <end position="494"/>
    </location>
</feature>
<organism evidence="3 4">
    <name type="scientific">Jannaschia seosinensis</name>
    <dbReference type="NCBI Taxonomy" id="313367"/>
    <lineage>
        <taxon>Bacteria</taxon>
        <taxon>Pseudomonadati</taxon>
        <taxon>Pseudomonadota</taxon>
        <taxon>Alphaproteobacteria</taxon>
        <taxon>Rhodobacterales</taxon>
        <taxon>Roseobacteraceae</taxon>
        <taxon>Jannaschia</taxon>
    </lineage>
</organism>